<comment type="caution">
    <text evidence="1">The sequence shown here is derived from an EMBL/GenBank/DDBJ whole genome shotgun (WGS) entry which is preliminary data.</text>
</comment>
<evidence type="ECO:0000313" key="1">
    <source>
        <dbReference type="EMBL" id="PJD86678.1"/>
    </source>
</evidence>
<sequence>MYQDNTNSRGMVMTNKQLRIHYGFHGKHKEKIIEWDGCDQINTVLSALVEDLNIPTATQTVNLLEHGIDDVFFFDEVSKKWEEIPTKWLARA</sequence>
<dbReference type="AlphaFoldDB" id="A0A2J0Q476"/>
<dbReference type="Proteomes" id="UP000229974">
    <property type="component" value="Unassembled WGS sequence"/>
</dbReference>
<gene>
    <name evidence="1" type="ORF">B9Q30_12470</name>
</gene>
<name>A0A2J0Q476_9ENTR</name>
<proteinExistence type="predicted"/>
<organism evidence="1 2">
    <name type="scientific">Enterobacter hormaechei</name>
    <dbReference type="NCBI Taxonomy" id="158836"/>
    <lineage>
        <taxon>Bacteria</taxon>
        <taxon>Pseudomonadati</taxon>
        <taxon>Pseudomonadota</taxon>
        <taxon>Gammaproteobacteria</taxon>
        <taxon>Enterobacterales</taxon>
        <taxon>Enterobacteriaceae</taxon>
        <taxon>Enterobacter</taxon>
        <taxon>Enterobacter cloacae complex</taxon>
    </lineage>
</organism>
<accession>A0A2J0Q476</accession>
<evidence type="ECO:0000313" key="2">
    <source>
        <dbReference type="Proteomes" id="UP000229974"/>
    </source>
</evidence>
<protein>
    <submittedName>
        <fullName evidence="1">Uncharacterized protein</fullName>
    </submittedName>
</protein>
<dbReference type="EMBL" id="NEEW01000005">
    <property type="protein sequence ID" value="PJD86678.1"/>
    <property type="molecule type" value="Genomic_DNA"/>
</dbReference>
<reference evidence="1 2" key="1">
    <citation type="journal article" date="2017" name="J. Antimicrob. Chemother.">
        <title>Characterization of the population structure, drug resistance mechanisms and plasmids of the community-associated Enterobacter cloacae complex in China.</title>
        <authorList>
            <person name="Zhou K."/>
            <person name="Yu W."/>
            <person name="Cao X."/>
            <person name="Shen P."/>
            <person name="Lu H."/>
            <person name="Luo Q."/>
            <person name="Rossen J.W.A."/>
            <person name="Xiao Y."/>
        </authorList>
    </citation>
    <scope>NUCLEOTIDE SEQUENCE [LARGE SCALE GENOMIC DNA]</scope>
    <source>
        <strain evidence="1 2">ECC904</strain>
    </source>
</reference>